<keyword evidence="3" id="KW-1185">Reference proteome</keyword>
<evidence type="ECO:0000313" key="2">
    <source>
        <dbReference type="EMBL" id="KIJ59132.1"/>
    </source>
</evidence>
<sequence>MKTLHYPTSLPNSKPTTYPLPIHPNHLPNTSKHTQTPQSPSGFPQQPPEYLHHLPSALATSQTPLPPPEYLNCHLCGIIITPHTTLAPPLPPEHPNHHPNTLTLICTPSPPPQQYSLQPKCPKCHLTTT</sequence>
<accession>A0A0C9W8T6</accession>
<dbReference type="Proteomes" id="UP000053820">
    <property type="component" value="Unassembled WGS sequence"/>
</dbReference>
<dbReference type="HOGENOM" id="CLU_1949103_0_0_1"/>
<reference evidence="2 3" key="1">
    <citation type="submission" date="2014-04" db="EMBL/GenBank/DDBJ databases">
        <title>Evolutionary Origins and Diversification of the Mycorrhizal Mutualists.</title>
        <authorList>
            <consortium name="DOE Joint Genome Institute"/>
            <consortium name="Mycorrhizal Genomics Consortium"/>
            <person name="Kohler A."/>
            <person name="Kuo A."/>
            <person name="Nagy L.G."/>
            <person name="Floudas D."/>
            <person name="Copeland A."/>
            <person name="Barry K.W."/>
            <person name="Cichocki N."/>
            <person name="Veneault-Fourrey C."/>
            <person name="LaButti K."/>
            <person name="Lindquist E.A."/>
            <person name="Lipzen A."/>
            <person name="Lundell T."/>
            <person name="Morin E."/>
            <person name="Murat C."/>
            <person name="Riley R."/>
            <person name="Ohm R."/>
            <person name="Sun H."/>
            <person name="Tunlid A."/>
            <person name="Henrissat B."/>
            <person name="Grigoriev I.V."/>
            <person name="Hibbett D.S."/>
            <person name="Martin F."/>
        </authorList>
    </citation>
    <scope>NUCLEOTIDE SEQUENCE [LARGE SCALE GENOMIC DNA]</scope>
    <source>
        <strain evidence="2 3">MD-312</strain>
    </source>
</reference>
<organism evidence="2 3">
    <name type="scientific">Hydnomerulius pinastri MD-312</name>
    <dbReference type="NCBI Taxonomy" id="994086"/>
    <lineage>
        <taxon>Eukaryota</taxon>
        <taxon>Fungi</taxon>
        <taxon>Dikarya</taxon>
        <taxon>Basidiomycota</taxon>
        <taxon>Agaricomycotina</taxon>
        <taxon>Agaricomycetes</taxon>
        <taxon>Agaricomycetidae</taxon>
        <taxon>Boletales</taxon>
        <taxon>Boletales incertae sedis</taxon>
        <taxon>Leucogyrophana</taxon>
    </lineage>
</organism>
<evidence type="ECO:0000256" key="1">
    <source>
        <dbReference type="SAM" id="MobiDB-lite"/>
    </source>
</evidence>
<dbReference type="EMBL" id="KN839896">
    <property type="protein sequence ID" value="KIJ59132.1"/>
    <property type="molecule type" value="Genomic_DNA"/>
</dbReference>
<feature type="compositionally biased region" description="Low complexity" evidence="1">
    <location>
        <begin position="34"/>
        <end position="44"/>
    </location>
</feature>
<protein>
    <submittedName>
        <fullName evidence="2">Uncharacterized protein</fullName>
    </submittedName>
</protein>
<gene>
    <name evidence="2" type="ORF">HYDPIDRAFT_33486</name>
</gene>
<proteinExistence type="predicted"/>
<feature type="region of interest" description="Disordered" evidence="1">
    <location>
        <begin position="1"/>
        <end position="51"/>
    </location>
</feature>
<evidence type="ECO:0000313" key="3">
    <source>
        <dbReference type="Proteomes" id="UP000053820"/>
    </source>
</evidence>
<name>A0A0C9W8T6_9AGAM</name>
<dbReference type="AlphaFoldDB" id="A0A0C9W8T6"/>